<organism evidence="2 3">
    <name type="scientific">Candidatus Defluviibacterium haderslevense</name>
    <dbReference type="NCBI Taxonomy" id="2981993"/>
    <lineage>
        <taxon>Bacteria</taxon>
        <taxon>Pseudomonadati</taxon>
        <taxon>Bacteroidota</taxon>
        <taxon>Saprospiria</taxon>
        <taxon>Saprospirales</taxon>
        <taxon>Saprospiraceae</taxon>
        <taxon>Candidatus Defluviibacterium</taxon>
    </lineage>
</organism>
<gene>
    <name evidence="2" type="ORF">IPO85_01610</name>
</gene>
<feature type="signal peptide" evidence="1">
    <location>
        <begin position="1"/>
        <end position="20"/>
    </location>
</feature>
<proteinExistence type="predicted"/>
<name>A0A9D7S6E1_9BACT</name>
<protein>
    <submittedName>
        <fullName evidence="2">DUF4270 family protein</fullName>
    </submittedName>
</protein>
<dbReference type="EMBL" id="JADKFW010000004">
    <property type="protein sequence ID" value="MBK9716221.1"/>
    <property type="molecule type" value="Genomic_DNA"/>
</dbReference>
<dbReference type="InterPro" id="IPR025366">
    <property type="entry name" value="DUF4270"/>
</dbReference>
<accession>A0A9D7S6E1</accession>
<evidence type="ECO:0000313" key="2">
    <source>
        <dbReference type="EMBL" id="MBK9716221.1"/>
    </source>
</evidence>
<dbReference type="Pfam" id="PF14092">
    <property type="entry name" value="DUF4270"/>
    <property type="match status" value="1"/>
</dbReference>
<reference evidence="2 3" key="1">
    <citation type="submission" date="2020-10" db="EMBL/GenBank/DDBJ databases">
        <title>Connecting structure to function with the recovery of over 1000 high-quality activated sludge metagenome-assembled genomes encoding full-length rRNA genes using long-read sequencing.</title>
        <authorList>
            <person name="Singleton C.M."/>
            <person name="Petriglieri F."/>
            <person name="Kristensen J.M."/>
            <person name="Kirkegaard R.H."/>
            <person name="Michaelsen T.Y."/>
            <person name="Andersen M.H."/>
            <person name="Karst S.M."/>
            <person name="Dueholm M.S."/>
            <person name="Nielsen P.H."/>
            <person name="Albertsen M."/>
        </authorList>
    </citation>
    <scope>NUCLEOTIDE SEQUENCE [LARGE SCALE GENOMIC DNA]</scope>
    <source>
        <strain evidence="2">Ribe_18-Q3-R11-54_BAT3C.373</strain>
    </source>
</reference>
<comment type="caution">
    <text evidence="2">The sequence shown here is derived from an EMBL/GenBank/DDBJ whole genome shotgun (WGS) entry which is preliminary data.</text>
</comment>
<keyword evidence="1" id="KW-0732">Signal</keyword>
<feature type="chain" id="PRO_5039000375" evidence="1">
    <location>
        <begin position="21"/>
        <end position="448"/>
    </location>
</feature>
<evidence type="ECO:0000313" key="3">
    <source>
        <dbReference type="Proteomes" id="UP000808349"/>
    </source>
</evidence>
<sequence length="448" mass="50289">MKFQSIGVVSLILAVFFLNSCNTFEDFGADQLSNEWINAKGIDTFNFSVIPFQQDSVVSAYSGIPSTFLLGNISEPILGKMEAGFCTQLRFVPEKERLFLKNTIDSIVLSLRYDTSEFYGNYKTPMTVEVYPLTTQLSIGTRYYSKDKFQYGTTKLGSLDQFVPNLDSVKITTNKIEYSFAPQMRIPIDTGLFMNILRTAPDTVFTAIDSFLNYFPGLAIVAKQANSMVSVFPASSDSRLTIYYKGDTSQLQFTFTMSSSAAKAPFMSVDPVGTPCQDFISKTLSGDSLIFIQGLNGTDARITMPYDSNWSNRLINYAVLEFYVAKLPGDQLDIYAPCDILFPQDLSSGKPVNTRDFEIARNASQDLLDLNRYTQVIGGDPVLVQVNGQYVYRYKMNITAHFKQLQKTKKSLDLLLSPLFKTESANRVVLYGNKHSQFRAKLNVIYSE</sequence>
<dbReference type="AlphaFoldDB" id="A0A9D7S6E1"/>
<evidence type="ECO:0000256" key="1">
    <source>
        <dbReference type="SAM" id="SignalP"/>
    </source>
</evidence>
<dbReference type="Proteomes" id="UP000808349">
    <property type="component" value="Unassembled WGS sequence"/>
</dbReference>